<name>A0AAV3RGF4_LITER</name>
<keyword evidence="1" id="KW-0732">Signal</keyword>
<dbReference type="Proteomes" id="UP001454036">
    <property type="component" value="Unassembled WGS sequence"/>
</dbReference>
<dbReference type="EMBL" id="BAABME010009611">
    <property type="protein sequence ID" value="GAA0175474.1"/>
    <property type="molecule type" value="Genomic_DNA"/>
</dbReference>
<gene>
    <name evidence="2" type="ORF">LIER_28641</name>
</gene>
<accession>A0AAV3RGF4</accession>
<feature type="chain" id="PRO_5043618422" evidence="1">
    <location>
        <begin position="20"/>
        <end position="147"/>
    </location>
</feature>
<dbReference type="GO" id="GO:0005783">
    <property type="term" value="C:endoplasmic reticulum"/>
    <property type="evidence" value="ECO:0007669"/>
    <property type="project" value="TreeGrafter"/>
</dbReference>
<keyword evidence="3" id="KW-1185">Reference proteome</keyword>
<organism evidence="2 3">
    <name type="scientific">Lithospermum erythrorhizon</name>
    <name type="common">Purple gromwell</name>
    <name type="synonym">Lithospermum officinale var. erythrorhizon</name>
    <dbReference type="NCBI Taxonomy" id="34254"/>
    <lineage>
        <taxon>Eukaryota</taxon>
        <taxon>Viridiplantae</taxon>
        <taxon>Streptophyta</taxon>
        <taxon>Embryophyta</taxon>
        <taxon>Tracheophyta</taxon>
        <taxon>Spermatophyta</taxon>
        <taxon>Magnoliopsida</taxon>
        <taxon>eudicotyledons</taxon>
        <taxon>Gunneridae</taxon>
        <taxon>Pentapetalae</taxon>
        <taxon>asterids</taxon>
        <taxon>lamiids</taxon>
        <taxon>Boraginales</taxon>
        <taxon>Boraginaceae</taxon>
        <taxon>Boraginoideae</taxon>
        <taxon>Lithospermeae</taxon>
        <taxon>Lithospermum</taxon>
    </lineage>
</organism>
<sequence length="147" mass="16481">MVFFCCSTKFVLILLLLSAIPIGYIIHLETQKSTTNISYHSNGWMRECTKWDSDNNRFLVSFFEGGLGEISLSENESHLEEKIVVKDVDLSGNATLGLAIDRQRNRVVVVVADALGNKYSSVVAYDLTTWERLFLTKLSGPGNKSWS</sequence>
<dbReference type="AlphaFoldDB" id="A0AAV3RGF4"/>
<evidence type="ECO:0000313" key="3">
    <source>
        <dbReference type="Proteomes" id="UP001454036"/>
    </source>
</evidence>
<dbReference type="InterPro" id="IPR053224">
    <property type="entry name" value="Sensory_adhesion_molecule"/>
</dbReference>
<dbReference type="SUPFAM" id="SSF75011">
    <property type="entry name" value="3-carboxy-cis,cis-mucoante lactonizing enzyme"/>
    <property type="match status" value="1"/>
</dbReference>
<feature type="signal peptide" evidence="1">
    <location>
        <begin position="1"/>
        <end position="19"/>
    </location>
</feature>
<dbReference type="PANTHER" id="PTHR31460:SF0">
    <property type="entry name" value="CALCIUM-DEPENDENT PHOSPHOTRIESTERASE SUPERFAMILY PROTEIN-RELATED"/>
    <property type="match status" value="1"/>
</dbReference>
<proteinExistence type="predicted"/>
<evidence type="ECO:0000313" key="2">
    <source>
        <dbReference type="EMBL" id="GAA0175474.1"/>
    </source>
</evidence>
<protein>
    <submittedName>
        <fullName evidence="2">Uncharacterized protein</fullName>
    </submittedName>
</protein>
<comment type="caution">
    <text evidence="2">The sequence shown here is derived from an EMBL/GenBank/DDBJ whole genome shotgun (WGS) entry which is preliminary data.</text>
</comment>
<reference evidence="2 3" key="1">
    <citation type="submission" date="2024-01" db="EMBL/GenBank/DDBJ databases">
        <title>The complete chloroplast genome sequence of Lithospermum erythrorhizon: insights into the phylogenetic relationship among Boraginaceae species and the maternal lineages of purple gromwells.</title>
        <authorList>
            <person name="Okada T."/>
            <person name="Watanabe K."/>
        </authorList>
    </citation>
    <scope>NUCLEOTIDE SEQUENCE [LARGE SCALE GENOMIC DNA]</scope>
</reference>
<evidence type="ECO:0000256" key="1">
    <source>
        <dbReference type="SAM" id="SignalP"/>
    </source>
</evidence>
<dbReference type="PANTHER" id="PTHR31460">
    <property type="match status" value="1"/>
</dbReference>